<dbReference type="EMBL" id="CP139487">
    <property type="protein sequence ID" value="WPU64405.1"/>
    <property type="molecule type" value="Genomic_DNA"/>
</dbReference>
<reference evidence="2 3" key="1">
    <citation type="submission" date="2023-11" db="EMBL/GenBank/DDBJ databases">
        <title>Peredibacter starrii A3.12.</title>
        <authorList>
            <person name="Mitchell R.J."/>
        </authorList>
    </citation>
    <scope>NUCLEOTIDE SEQUENCE [LARGE SCALE GENOMIC DNA]</scope>
    <source>
        <strain evidence="2 3">A3.12</strain>
    </source>
</reference>
<feature type="transmembrane region" description="Helical" evidence="1">
    <location>
        <begin position="12"/>
        <end position="30"/>
    </location>
</feature>
<dbReference type="RefSeq" id="WP_321393153.1">
    <property type="nucleotide sequence ID" value="NZ_CP139487.1"/>
</dbReference>
<evidence type="ECO:0000256" key="1">
    <source>
        <dbReference type="SAM" id="Phobius"/>
    </source>
</evidence>
<evidence type="ECO:0000313" key="2">
    <source>
        <dbReference type="EMBL" id="WPU64405.1"/>
    </source>
</evidence>
<name>A0AAX4HMB5_9BACT</name>
<organism evidence="2 3">
    <name type="scientific">Peredibacter starrii</name>
    <dbReference type="NCBI Taxonomy" id="28202"/>
    <lineage>
        <taxon>Bacteria</taxon>
        <taxon>Pseudomonadati</taxon>
        <taxon>Bdellovibrionota</taxon>
        <taxon>Bacteriovoracia</taxon>
        <taxon>Bacteriovoracales</taxon>
        <taxon>Bacteriovoracaceae</taxon>
        <taxon>Peredibacter</taxon>
    </lineage>
</organism>
<keyword evidence="1" id="KW-0472">Membrane</keyword>
<sequence>MKKLLSLSASKIYMVCGLGLLMTLGAFWHHQTNQTQLDRMNVLNQGVGTCFNRISQTFTAMMIKDIQSPYLNREFMALSDECLNETIKGINPFRKNVGKGYETLNQLISEVHWFHEKVLKIHSPMLAGQMMDTPLAPLSERYGKMENFKVNLVDEIDATNAQIREVQMNDEVLMGVGLIIFVLSLSLLSLQEFNRHQLQREIEREALNLLKAGQANVGAMVDRLVDRALLTQNMPVTAQIFKDYHGDLLERMTSKMPVADAAVVEAQEEKVEETPALPTHKTSLKEVLVSIQNIQPKELIHATDVRDVQLAVPYESFEQVMNAAINQLSARRLEDKKIMISNQIHSDRTVISLFLAGSIYTASELEFVSNPGAAVDGIDMNMIILKEMVNESGANWHVENKTDRNGNIVGMNIRLIVNRIPANQRSNKLVSVFKGKKKDLTRELMN</sequence>
<dbReference type="KEGG" id="psti:SOO65_17060"/>
<keyword evidence="1" id="KW-1133">Transmembrane helix</keyword>
<keyword evidence="3" id="KW-1185">Reference proteome</keyword>
<dbReference type="AlphaFoldDB" id="A0AAX4HMB5"/>
<protein>
    <submittedName>
        <fullName evidence="2">Uncharacterized protein</fullName>
    </submittedName>
</protein>
<dbReference type="Proteomes" id="UP001324634">
    <property type="component" value="Chromosome"/>
</dbReference>
<keyword evidence="1" id="KW-0812">Transmembrane</keyword>
<gene>
    <name evidence="2" type="ORF">SOO65_17060</name>
</gene>
<evidence type="ECO:0000313" key="3">
    <source>
        <dbReference type="Proteomes" id="UP001324634"/>
    </source>
</evidence>
<accession>A0AAX4HMB5</accession>
<proteinExistence type="predicted"/>